<dbReference type="Pfam" id="PF04909">
    <property type="entry name" value="Amidohydro_2"/>
    <property type="match status" value="1"/>
</dbReference>
<proteinExistence type="predicted"/>
<dbReference type="GO" id="GO:0019748">
    <property type="term" value="P:secondary metabolic process"/>
    <property type="evidence" value="ECO:0007669"/>
    <property type="project" value="TreeGrafter"/>
</dbReference>
<dbReference type="Gene3D" id="3.20.20.140">
    <property type="entry name" value="Metal-dependent hydrolases"/>
    <property type="match status" value="1"/>
</dbReference>
<evidence type="ECO:0000313" key="3">
    <source>
        <dbReference type="EMBL" id="RIA45498.1"/>
    </source>
</evidence>
<dbReference type="OrthoDB" id="9799024at2"/>
<dbReference type="GO" id="GO:0005737">
    <property type="term" value="C:cytoplasm"/>
    <property type="evidence" value="ECO:0007669"/>
    <property type="project" value="TreeGrafter"/>
</dbReference>
<keyword evidence="3" id="KW-0378">Hydrolase</keyword>
<evidence type="ECO:0000256" key="1">
    <source>
        <dbReference type="ARBA" id="ARBA00023239"/>
    </source>
</evidence>
<dbReference type="InterPro" id="IPR032465">
    <property type="entry name" value="ACMSD"/>
</dbReference>
<name>A0A397P9B3_9SPHN</name>
<dbReference type="PANTHER" id="PTHR21240">
    <property type="entry name" value="2-AMINO-3-CARBOXYLMUCONATE-6-SEMIALDEHYDE DECARBOXYLASE"/>
    <property type="match status" value="1"/>
</dbReference>
<organism evidence="3 4">
    <name type="scientific">Hephaestia caeni</name>
    <dbReference type="NCBI Taxonomy" id="645617"/>
    <lineage>
        <taxon>Bacteria</taxon>
        <taxon>Pseudomonadati</taxon>
        <taxon>Pseudomonadota</taxon>
        <taxon>Alphaproteobacteria</taxon>
        <taxon>Sphingomonadales</taxon>
        <taxon>Sphingomonadaceae</taxon>
        <taxon>Hephaestia</taxon>
    </lineage>
</organism>
<gene>
    <name evidence="3" type="ORF">DFR49_0017</name>
</gene>
<dbReference type="RefSeq" id="WP_119034038.1">
    <property type="nucleotide sequence ID" value="NZ_QXDC01000002.1"/>
</dbReference>
<keyword evidence="4" id="KW-1185">Reference proteome</keyword>
<dbReference type="PANTHER" id="PTHR21240:SF28">
    <property type="entry name" value="ISO-OROTATE DECARBOXYLASE (EUROFUNG)"/>
    <property type="match status" value="1"/>
</dbReference>
<dbReference type="GO" id="GO:0016787">
    <property type="term" value="F:hydrolase activity"/>
    <property type="evidence" value="ECO:0007669"/>
    <property type="project" value="UniProtKB-KW"/>
</dbReference>
<feature type="domain" description="Amidohydrolase-related" evidence="2">
    <location>
        <begin position="25"/>
        <end position="368"/>
    </location>
</feature>
<sequence length="373" mass="41320">MTVLTTEQSAASGARQNLKIVDGDIHPFVPLKQVRERMSARAWANSSIGSDAVASREHNRFLHPTGPLRLDAVPPNGGLAGSDPAYAVIDYLDRYGISAGMICSTQSHAVVSWADDGAVNEYLAAINDLFLEQWCGLDSRYKLLLNVSPHNPQAAIREIERRGDAPGVVGVHMATAELNLGNHILTPIFEACAHYGLPFCLHPNGAEGTARNSPTHAGYLTRTFAERHANLAQSGQGQFVSLVMGGALERVPGLKVMFAEFGFSWVGPLMWRMDNAWRARGGAAVSLQRPPSHYAREQVRFTTQPYDEPQKSSELVFLLEAMHADETLIFSSDYPHWDTDEPRHILTHRLPSKYRERVAYQTAYEAFGERLWN</sequence>
<accession>A0A397P9B3</accession>
<evidence type="ECO:0000259" key="2">
    <source>
        <dbReference type="Pfam" id="PF04909"/>
    </source>
</evidence>
<dbReference type="InterPro" id="IPR032466">
    <property type="entry name" value="Metal_Hydrolase"/>
</dbReference>
<evidence type="ECO:0000313" key="4">
    <source>
        <dbReference type="Proteomes" id="UP000266568"/>
    </source>
</evidence>
<keyword evidence="1" id="KW-0456">Lyase</keyword>
<protein>
    <submittedName>
        <fullName evidence="3">Putative TIM-barrel fold metal-dependent hydrolase</fullName>
    </submittedName>
</protein>
<dbReference type="EMBL" id="QXDC01000002">
    <property type="protein sequence ID" value="RIA45498.1"/>
    <property type="molecule type" value="Genomic_DNA"/>
</dbReference>
<comment type="caution">
    <text evidence="3">The sequence shown here is derived from an EMBL/GenBank/DDBJ whole genome shotgun (WGS) entry which is preliminary data.</text>
</comment>
<dbReference type="GO" id="GO:0016831">
    <property type="term" value="F:carboxy-lyase activity"/>
    <property type="evidence" value="ECO:0007669"/>
    <property type="project" value="InterPro"/>
</dbReference>
<dbReference type="AlphaFoldDB" id="A0A397P9B3"/>
<dbReference type="Proteomes" id="UP000266568">
    <property type="component" value="Unassembled WGS sequence"/>
</dbReference>
<dbReference type="InterPro" id="IPR006680">
    <property type="entry name" value="Amidohydro-rel"/>
</dbReference>
<reference evidence="3 4" key="1">
    <citation type="submission" date="2018-08" db="EMBL/GenBank/DDBJ databases">
        <title>Genomic Encyclopedia of Type Strains, Phase IV (KMG-IV): sequencing the most valuable type-strain genomes for metagenomic binning, comparative biology and taxonomic classification.</title>
        <authorList>
            <person name="Goeker M."/>
        </authorList>
    </citation>
    <scope>NUCLEOTIDE SEQUENCE [LARGE SCALE GENOMIC DNA]</scope>
    <source>
        <strain evidence="3 4">DSM 25527</strain>
    </source>
</reference>
<dbReference type="SUPFAM" id="SSF51556">
    <property type="entry name" value="Metallo-dependent hydrolases"/>
    <property type="match status" value="1"/>
</dbReference>